<keyword evidence="1" id="KW-0732">Signal</keyword>
<keyword evidence="6" id="KW-1185">Reference proteome</keyword>
<protein>
    <recommendedName>
        <fullName evidence="2">Outer membrane protein beta-barrel domain-containing protein</fullName>
    </recommendedName>
</protein>
<evidence type="ECO:0000259" key="2">
    <source>
        <dbReference type="Pfam" id="PF13568"/>
    </source>
</evidence>
<dbReference type="Proteomes" id="UP000031937">
    <property type="component" value="Unassembled WGS sequence"/>
</dbReference>
<evidence type="ECO:0000313" key="5">
    <source>
        <dbReference type="Proteomes" id="UP000031937"/>
    </source>
</evidence>
<dbReference type="OrthoDB" id="1117977at2"/>
<evidence type="ECO:0000313" key="4">
    <source>
        <dbReference type="EMBL" id="KIO45799.1"/>
    </source>
</evidence>
<reference evidence="4 6" key="1">
    <citation type="submission" date="2014-07" db="EMBL/GenBank/DDBJ databases">
        <title>Porphyromonadaceae bacterium OUH 308042 = ATCC BAA-2681 = DSM 28342 draft genome.</title>
        <authorList>
            <person name="Sydenham T.V."/>
            <person name="Hasman H."/>
            <person name="Justensen U.S."/>
        </authorList>
    </citation>
    <scope>NUCLEOTIDE SEQUENCE [LARGE SCALE GENOMIC DNA]</scope>
    <source>
        <strain evidence="4 6">OUH 308042</strain>
    </source>
</reference>
<sequence length="296" mass="34264">MKLIIIVCVFLLECITASAQKDSVVIRDSWHKRDSVKERSQSKDSIGKEEEMIVWDTLVRRPKESVRVFGTTYEIEMFDDNQNDNSRFTGHWRGFYFGFVNFGNTDYSEYGGDRFLTLDWANSFTMQFNLSQFSLPVNLNFGFVTGLGLEYQRLRFDRNITLHKDEMGQLQPLPLSELGIDRPKRSTFKILYLTLPILMEYQYRLKNKNIFYVSTGFMGGLRLHSKTKIVYKSDKGNKRIRKDSGSYGMAPVKVDYVLRMGFRGISLWGGYTLTHLFNTSTAPGVHPYSIGFGFIL</sequence>
<dbReference type="Pfam" id="PF13568">
    <property type="entry name" value="OMP_b-brl_2"/>
    <property type="match status" value="1"/>
</dbReference>
<dbReference type="EMBL" id="JPIT01000031">
    <property type="protein sequence ID" value="KIO43635.1"/>
    <property type="molecule type" value="Genomic_DNA"/>
</dbReference>
<feature type="domain" description="Outer membrane protein beta-barrel" evidence="2">
    <location>
        <begin position="94"/>
        <end position="263"/>
    </location>
</feature>
<reference evidence="3 5" key="2">
    <citation type="submission" date="2014-07" db="EMBL/GenBank/DDBJ databases">
        <title>Porphyromonadaceae bacterium OUH 334697 = ATCC BAA-2682 = DSM 28341 draft genome.</title>
        <authorList>
            <person name="Sydenham T.V."/>
            <person name="Hasman H."/>
            <person name="Justesen U.S."/>
        </authorList>
    </citation>
    <scope>NUCLEOTIDE SEQUENCE [LARGE SCALE GENOMIC DNA]</scope>
    <source>
        <strain evidence="3 5">OUH 334697</strain>
    </source>
</reference>
<dbReference type="RefSeq" id="WP_041503833.1">
    <property type="nucleotide sequence ID" value="NZ_JPIT01000031.1"/>
</dbReference>
<evidence type="ECO:0000256" key="1">
    <source>
        <dbReference type="SAM" id="SignalP"/>
    </source>
</evidence>
<proteinExistence type="predicted"/>
<evidence type="ECO:0000313" key="6">
    <source>
        <dbReference type="Proteomes" id="UP000031980"/>
    </source>
</evidence>
<feature type="signal peptide" evidence="1">
    <location>
        <begin position="1"/>
        <end position="19"/>
    </location>
</feature>
<comment type="caution">
    <text evidence="4">The sequence shown here is derived from an EMBL/GenBank/DDBJ whole genome shotgun (WGS) entry which is preliminary data.</text>
</comment>
<dbReference type="AlphaFoldDB" id="A0A0C3RIJ3"/>
<dbReference type="EMBL" id="JPIU01000037">
    <property type="protein sequence ID" value="KIO45799.1"/>
    <property type="molecule type" value="Genomic_DNA"/>
</dbReference>
<accession>A0A0C3RIJ3</accession>
<organism evidence="4 6">
    <name type="scientific">Sanguibacteroides justesenii</name>
    <dbReference type="NCBI Taxonomy" id="1547597"/>
    <lineage>
        <taxon>Bacteria</taxon>
        <taxon>Pseudomonadati</taxon>
        <taxon>Bacteroidota</taxon>
        <taxon>Bacteroidia</taxon>
        <taxon>Bacteroidales</taxon>
        <taxon>Porphyromonadaceae</taxon>
        <taxon>Sanguibacteroides</taxon>
    </lineage>
</organism>
<dbReference type="InterPro" id="IPR025665">
    <property type="entry name" value="Beta-barrel_OMP_2"/>
</dbReference>
<gene>
    <name evidence="4" type="ORF">BA92_04920</name>
    <name evidence="3" type="ORF">IE90_10980</name>
</gene>
<dbReference type="Proteomes" id="UP000031980">
    <property type="component" value="Unassembled WGS sequence"/>
</dbReference>
<name>A0A0C3RIJ3_9PORP</name>
<feature type="chain" id="PRO_5043118946" description="Outer membrane protein beta-barrel domain-containing protein" evidence="1">
    <location>
        <begin position="20"/>
        <end position="296"/>
    </location>
</feature>
<evidence type="ECO:0000313" key="3">
    <source>
        <dbReference type="EMBL" id="KIO43635.1"/>
    </source>
</evidence>